<protein>
    <submittedName>
        <fullName evidence="1">Uncharacterized protein</fullName>
    </submittedName>
</protein>
<organism evidence="1 2">
    <name type="scientific">Trifolium subterraneum</name>
    <name type="common">Subterranean clover</name>
    <dbReference type="NCBI Taxonomy" id="3900"/>
    <lineage>
        <taxon>Eukaryota</taxon>
        <taxon>Viridiplantae</taxon>
        <taxon>Streptophyta</taxon>
        <taxon>Embryophyta</taxon>
        <taxon>Tracheophyta</taxon>
        <taxon>Spermatophyta</taxon>
        <taxon>Magnoliopsida</taxon>
        <taxon>eudicotyledons</taxon>
        <taxon>Gunneridae</taxon>
        <taxon>Pentapetalae</taxon>
        <taxon>rosids</taxon>
        <taxon>fabids</taxon>
        <taxon>Fabales</taxon>
        <taxon>Fabaceae</taxon>
        <taxon>Papilionoideae</taxon>
        <taxon>50 kb inversion clade</taxon>
        <taxon>NPAAA clade</taxon>
        <taxon>Hologalegina</taxon>
        <taxon>IRL clade</taxon>
        <taxon>Trifolieae</taxon>
        <taxon>Trifolium</taxon>
    </lineage>
</organism>
<reference evidence="2" key="1">
    <citation type="journal article" date="2017" name="Front. Plant Sci.">
        <title>Climate Clever Clovers: New Paradigm to Reduce the Environmental Footprint of Ruminants by Breeding Low Methanogenic Forages Utilizing Haplotype Variation.</title>
        <authorList>
            <person name="Kaur P."/>
            <person name="Appels R."/>
            <person name="Bayer P.E."/>
            <person name="Keeble-Gagnere G."/>
            <person name="Wang J."/>
            <person name="Hirakawa H."/>
            <person name="Shirasawa K."/>
            <person name="Vercoe P."/>
            <person name="Stefanova K."/>
            <person name="Durmic Z."/>
            <person name="Nichols P."/>
            <person name="Revell C."/>
            <person name="Isobe S.N."/>
            <person name="Edwards D."/>
            <person name="Erskine W."/>
        </authorList>
    </citation>
    <scope>NUCLEOTIDE SEQUENCE [LARGE SCALE GENOMIC DNA]</scope>
    <source>
        <strain evidence="2">cv. Daliak</strain>
    </source>
</reference>
<keyword evidence="2" id="KW-1185">Reference proteome</keyword>
<proteinExistence type="predicted"/>
<gene>
    <name evidence="1" type="ORF">TSUD_369450</name>
</gene>
<accession>A0A2Z6PFV9</accession>
<evidence type="ECO:0000313" key="2">
    <source>
        <dbReference type="Proteomes" id="UP000242715"/>
    </source>
</evidence>
<dbReference type="AlphaFoldDB" id="A0A2Z6PFV9"/>
<name>A0A2Z6PFV9_TRISU</name>
<dbReference type="Proteomes" id="UP000242715">
    <property type="component" value="Unassembled WGS sequence"/>
</dbReference>
<dbReference type="EMBL" id="DF974442">
    <property type="protein sequence ID" value="GAU48575.1"/>
    <property type="molecule type" value="Genomic_DNA"/>
</dbReference>
<sequence>MSNNKQESFEANDIAEAVGREAAEMINQVFDRMTRGIVRRLSYGAEVQKLCSTSIECFDLKFSELFSSCAEKKEAPRSSRQFGQIKTTVWTADGYVAFVDDAGCHIMNAICNSSVNSQAGL</sequence>
<evidence type="ECO:0000313" key="1">
    <source>
        <dbReference type="EMBL" id="GAU48575.1"/>
    </source>
</evidence>